<dbReference type="PANTHER" id="PTHR38766:SF1">
    <property type="entry name" value="FLAGELLAR PROTEIN FLIO"/>
    <property type="match status" value="1"/>
</dbReference>
<dbReference type="InterPro" id="IPR052205">
    <property type="entry name" value="FliO/MopB"/>
</dbReference>
<keyword evidence="7" id="KW-0975">Bacterial flagellum</keyword>
<feature type="region of interest" description="Disordered" evidence="9">
    <location>
        <begin position="125"/>
        <end position="144"/>
    </location>
</feature>
<sequence>MDTVLVGLRVVLSLGVVLALLYVLQKRIAKGGRTGRRTSPVTVVARQGIGAKASVVVVDVEGERLVLGVTDASVTVLAAADRPVEPAALELVAAPAEQAAQEARVTPIAPVPTFSDVLSADRGASSGALAAPDRPRSVTSSTVEPAMLRPRGAARRAATARRRAPRDLDARRGGRAAKALDGSILAPDTWRQAAAALRSGRAG</sequence>
<dbReference type="PANTHER" id="PTHR38766">
    <property type="entry name" value="FLAGELLAR PROTEIN FLIO"/>
    <property type="match status" value="1"/>
</dbReference>
<keyword evidence="12" id="KW-0969">Cilium</keyword>
<dbReference type="InterPro" id="IPR022781">
    <property type="entry name" value="Flagellar_biosynth_FliO"/>
</dbReference>
<keyword evidence="3" id="KW-1003">Cell membrane</keyword>
<evidence type="ECO:0000313" key="14">
    <source>
        <dbReference type="Proteomes" id="UP000522688"/>
    </source>
</evidence>
<evidence type="ECO:0000313" key="12">
    <source>
        <dbReference type="EMBL" id="MBA8814727.1"/>
    </source>
</evidence>
<proteinExistence type="inferred from homology"/>
<keyword evidence="13" id="KW-1185">Reference proteome</keyword>
<evidence type="ECO:0000256" key="1">
    <source>
        <dbReference type="ARBA" id="ARBA00004117"/>
    </source>
</evidence>
<keyword evidence="6 10" id="KW-0472">Membrane</keyword>
<evidence type="ECO:0000256" key="7">
    <source>
        <dbReference type="ARBA" id="ARBA00023143"/>
    </source>
</evidence>
<reference evidence="11 13" key="1">
    <citation type="submission" date="2019-07" db="EMBL/GenBank/DDBJ databases">
        <title>Whole genome shotgun sequence of Frigoribacterium faeni NBRC 103066.</title>
        <authorList>
            <person name="Hosoyama A."/>
            <person name="Uohara A."/>
            <person name="Ohji S."/>
            <person name="Ichikawa N."/>
        </authorList>
    </citation>
    <scope>NUCLEOTIDE SEQUENCE [LARGE SCALE GENOMIC DNA]</scope>
    <source>
        <strain evidence="11 13">NBRC 103066</strain>
    </source>
</reference>
<dbReference type="Proteomes" id="UP000522688">
    <property type="component" value="Unassembled WGS sequence"/>
</dbReference>
<protein>
    <submittedName>
        <fullName evidence="12">Flagellar protein FliO/FliZ</fullName>
    </submittedName>
</protein>
<dbReference type="GO" id="GO:0009425">
    <property type="term" value="C:bacterial-type flagellum basal body"/>
    <property type="evidence" value="ECO:0007669"/>
    <property type="project" value="UniProtKB-SubCell"/>
</dbReference>
<evidence type="ECO:0000313" key="11">
    <source>
        <dbReference type="EMBL" id="GEK82522.1"/>
    </source>
</evidence>
<evidence type="ECO:0000256" key="9">
    <source>
        <dbReference type="SAM" id="MobiDB-lite"/>
    </source>
</evidence>
<comment type="similarity">
    <text evidence="8">Belongs to the FliO/MopB family.</text>
</comment>
<evidence type="ECO:0000256" key="4">
    <source>
        <dbReference type="ARBA" id="ARBA00022692"/>
    </source>
</evidence>
<dbReference type="AlphaFoldDB" id="A0A7W3JKT6"/>
<dbReference type="Pfam" id="PF04347">
    <property type="entry name" value="FliO"/>
    <property type="match status" value="1"/>
</dbReference>
<feature type="region of interest" description="Disordered" evidence="9">
    <location>
        <begin position="150"/>
        <end position="184"/>
    </location>
</feature>
<gene>
    <name evidence="12" type="ORF">FB463_003002</name>
    <name evidence="11" type="ORF">FFA01_08310</name>
</gene>
<comment type="caution">
    <text evidence="12">The sequence shown here is derived from an EMBL/GenBank/DDBJ whole genome shotgun (WGS) entry which is preliminary data.</text>
</comment>
<feature type="compositionally biased region" description="Basic residues" evidence="9">
    <location>
        <begin position="152"/>
        <end position="164"/>
    </location>
</feature>
<organism evidence="12 14">
    <name type="scientific">Frigoribacterium faeni</name>
    <dbReference type="NCBI Taxonomy" id="145483"/>
    <lineage>
        <taxon>Bacteria</taxon>
        <taxon>Bacillati</taxon>
        <taxon>Actinomycetota</taxon>
        <taxon>Actinomycetes</taxon>
        <taxon>Micrococcales</taxon>
        <taxon>Microbacteriaceae</taxon>
        <taxon>Frigoribacterium</taxon>
    </lineage>
</organism>
<evidence type="ECO:0000256" key="10">
    <source>
        <dbReference type="SAM" id="Phobius"/>
    </source>
</evidence>
<dbReference type="Proteomes" id="UP000321154">
    <property type="component" value="Unassembled WGS sequence"/>
</dbReference>
<keyword evidence="4 10" id="KW-0812">Transmembrane</keyword>
<name>A0A7W3JKT6_9MICO</name>
<keyword evidence="12" id="KW-0966">Cell projection</keyword>
<keyword evidence="5 10" id="KW-1133">Transmembrane helix</keyword>
<evidence type="ECO:0000256" key="5">
    <source>
        <dbReference type="ARBA" id="ARBA00022989"/>
    </source>
</evidence>
<evidence type="ECO:0000256" key="2">
    <source>
        <dbReference type="ARBA" id="ARBA00004236"/>
    </source>
</evidence>
<dbReference type="EMBL" id="JACGWW010000007">
    <property type="protein sequence ID" value="MBA8814727.1"/>
    <property type="molecule type" value="Genomic_DNA"/>
</dbReference>
<evidence type="ECO:0000256" key="8">
    <source>
        <dbReference type="ARBA" id="ARBA00037937"/>
    </source>
</evidence>
<feature type="transmembrane region" description="Helical" evidence="10">
    <location>
        <begin position="6"/>
        <end position="24"/>
    </location>
</feature>
<dbReference type="GO" id="GO:0044781">
    <property type="term" value="P:bacterial-type flagellum organization"/>
    <property type="evidence" value="ECO:0007669"/>
    <property type="project" value="InterPro"/>
</dbReference>
<dbReference type="EMBL" id="BJUV01000006">
    <property type="protein sequence ID" value="GEK82522.1"/>
    <property type="molecule type" value="Genomic_DNA"/>
</dbReference>
<evidence type="ECO:0000256" key="6">
    <source>
        <dbReference type="ARBA" id="ARBA00023136"/>
    </source>
</evidence>
<evidence type="ECO:0000313" key="13">
    <source>
        <dbReference type="Proteomes" id="UP000321154"/>
    </source>
</evidence>
<dbReference type="OrthoDB" id="5191841at2"/>
<reference evidence="12 14" key="2">
    <citation type="submission" date="2020-07" db="EMBL/GenBank/DDBJ databases">
        <title>Sequencing the genomes of 1000 actinobacteria strains.</title>
        <authorList>
            <person name="Klenk H.-P."/>
        </authorList>
    </citation>
    <scope>NUCLEOTIDE SEQUENCE [LARGE SCALE GENOMIC DNA]</scope>
    <source>
        <strain evidence="12 14">DSM 10309</strain>
    </source>
</reference>
<keyword evidence="12" id="KW-0282">Flagellum</keyword>
<comment type="subcellular location">
    <subcellularLocation>
        <location evidence="1">Bacterial flagellum basal body</location>
    </subcellularLocation>
    <subcellularLocation>
        <location evidence="2">Cell membrane</location>
    </subcellularLocation>
</comment>
<dbReference type="GO" id="GO:0005886">
    <property type="term" value="C:plasma membrane"/>
    <property type="evidence" value="ECO:0007669"/>
    <property type="project" value="UniProtKB-SubCell"/>
</dbReference>
<dbReference type="RefSeq" id="WP_146853306.1">
    <property type="nucleotide sequence ID" value="NZ_BAAAHR010000003.1"/>
</dbReference>
<accession>A0A7W3JKT6</accession>
<evidence type="ECO:0000256" key="3">
    <source>
        <dbReference type="ARBA" id="ARBA00022475"/>
    </source>
</evidence>